<evidence type="ECO:0000259" key="3">
    <source>
        <dbReference type="Pfam" id="PF00561"/>
    </source>
</evidence>
<evidence type="ECO:0000313" key="5">
    <source>
        <dbReference type="Proteomes" id="UP000199603"/>
    </source>
</evidence>
<dbReference type="RefSeq" id="WP_091241847.1">
    <property type="nucleotide sequence ID" value="NZ_FNAG01000004.1"/>
</dbReference>
<feature type="active site" description="Nucleophile" evidence="2">
    <location>
        <position position="149"/>
    </location>
</feature>
<feature type="domain" description="AB hydrolase-1" evidence="3">
    <location>
        <begin position="94"/>
        <end position="327"/>
    </location>
</feature>
<dbReference type="InterPro" id="IPR000073">
    <property type="entry name" value="AB_hydrolase_1"/>
</dbReference>
<dbReference type="GO" id="GO:0009092">
    <property type="term" value="P:homoserine metabolic process"/>
    <property type="evidence" value="ECO:0007669"/>
    <property type="project" value="TreeGrafter"/>
</dbReference>
<proteinExistence type="predicted"/>
<evidence type="ECO:0000313" key="4">
    <source>
        <dbReference type="EMBL" id="SDD61050.1"/>
    </source>
</evidence>
<evidence type="ECO:0000256" key="2">
    <source>
        <dbReference type="PIRSR" id="PIRSR000443-1"/>
    </source>
</evidence>
<dbReference type="STRING" id="265719.SAMN04488509_104139"/>
<dbReference type="PANTHER" id="PTHR32268">
    <property type="entry name" value="HOMOSERINE O-ACETYLTRANSFERASE"/>
    <property type="match status" value="1"/>
</dbReference>
<reference evidence="4 5" key="1">
    <citation type="submission" date="2016-10" db="EMBL/GenBank/DDBJ databases">
        <authorList>
            <person name="de Groot N.N."/>
        </authorList>
    </citation>
    <scope>NUCLEOTIDE SEQUENCE [LARGE SCALE GENOMIC DNA]</scope>
    <source>
        <strain evidence="4 5">DSM 16957</strain>
    </source>
</reference>
<dbReference type="SUPFAM" id="SSF53474">
    <property type="entry name" value="alpha/beta-Hydrolases"/>
    <property type="match status" value="1"/>
</dbReference>
<dbReference type="EMBL" id="FNAG01000004">
    <property type="protein sequence ID" value="SDD61050.1"/>
    <property type="molecule type" value="Genomic_DNA"/>
</dbReference>
<gene>
    <name evidence="4" type="ORF">SAMN04488509_104139</name>
</gene>
<organism evidence="4 5">
    <name type="scientific">Aquimonas voraii</name>
    <dbReference type="NCBI Taxonomy" id="265719"/>
    <lineage>
        <taxon>Bacteria</taxon>
        <taxon>Pseudomonadati</taxon>
        <taxon>Pseudomonadota</taxon>
        <taxon>Gammaproteobacteria</taxon>
        <taxon>Lysobacterales</taxon>
        <taxon>Lysobacteraceae</taxon>
        <taxon>Aquimonas</taxon>
    </lineage>
</organism>
<dbReference type="InterPro" id="IPR008220">
    <property type="entry name" value="HAT_MetX-like"/>
</dbReference>
<keyword evidence="1 4" id="KW-0808">Transferase</keyword>
<dbReference type="PIRSF" id="PIRSF000443">
    <property type="entry name" value="Homoser_Ac_trans"/>
    <property type="match status" value="1"/>
</dbReference>
<dbReference type="GO" id="GO:0009086">
    <property type="term" value="P:methionine biosynthetic process"/>
    <property type="evidence" value="ECO:0007669"/>
    <property type="project" value="TreeGrafter"/>
</dbReference>
<feature type="active site" evidence="2">
    <location>
        <position position="291"/>
    </location>
</feature>
<dbReference type="OrthoDB" id="9800754at2"/>
<evidence type="ECO:0000256" key="1">
    <source>
        <dbReference type="ARBA" id="ARBA00022679"/>
    </source>
</evidence>
<dbReference type="NCBIfam" id="NF006449">
    <property type="entry name" value="PRK08775.1"/>
    <property type="match status" value="1"/>
</dbReference>
<dbReference type="Pfam" id="PF00561">
    <property type="entry name" value="Abhydrolase_1"/>
    <property type="match status" value="1"/>
</dbReference>
<accession>A0A1G6W541</accession>
<sequence>MSLASAEACAPAHSEPDCCGLEPKSRLPVGGQDCFEFDLEMRHAGPRRVRLRVEWSGDPRLPAVWVAGGISAHRHVCANQTDAQPGWWQELVDAHPALDPQRHCLIACDWLGAEGDIDAPISSEDQADAIARALDLLGIRRLRAFVGASYGGMVGQAFAARYPQRLERLICLSAGPRPHPFASAFRALQRQVVALGQLQCADQLGLSLARQFAMLSYRSPAEFAQRFDAPTELSNGRARSASEAYLASCGSRYAERWSATAFLRLSESIDLHAVEPAQIRVPAHLLAVSGDWLAPPEDLQAFAAAIAAPAQFECIDSLYGHDAFLKETDRVGSLLARALSAPNANEVH</sequence>
<dbReference type="GO" id="GO:0004414">
    <property type="term" value="F:homoserine O-acetyltransferase activity"/>
    <property type="evidence" value="ECO:0007669"/>
    <property type="project" value="TreeGrafter"/>
</dbReference>
<dbReference type="Proteomes" id="UP000199603">
    <property type="component" value="Unassembled WGS sequence"/>
</dbReference>
<dbReference type="AlphaFoldDB" id="A0A1G6W541"/>
<name>A0A1G6W541_9GAMM</name>
<protein>
    <submittedName>
        <fullName evidence="4">Homoserine O-acetyltransferase</fullName>
    </submittedName>
</protein>
<dbReference type="Gene3D" id="3.40.50.1820">
    <property type="entry name" value="alpha/beta hydrolase"/>
    <property type="match status" value="1"/>
</dbReference>
<dbReference type="InterPro" id="IPR029058">
    <property type="entry name" value="AB_hydrolase_fold"/>
</dbReference>
<feature type="active site" evidence="2">
    <location>
        <position position="321"/>
    </location>
</feature>
<dbReference type="PANTHER" id="PTHR32268:SF11">
    <property type="entry name" value="HOMOSERINE O-ACETYLTRANSFERASE"/>
    <property type="match status" value="1"/>
</dbReference>
<keyword evidence="5" id="KW-1185">Reference proteome</keyword>